<sequence>MLSFLFQICVVYPVIGHITHYKFNDSKWVKFIACFVIIQVMILAQLSLFFSSEKQTIYQIMDITKNTPISDIRKSFREASVKYHPDKNKDPEAKEIFYSLSDSVEILKDEEKREIYNYYGVKKYDKVPKPTAMGPSEEEYKFQLFFQKLMFCIGHIPTYIAWFFIPLAYLQQSQRKTKYAIIVFVLALGALDLGFMTQVLPPIISMFIKMITPSQWLYKTMFKMIQTLLPSLICIIIAYFDIFILKVHEVKESDEEMFKSNIKAQNKFCKKMIKSQEELIDTCEEFIKSPTRYSGQDRKPIIDMAKKIHKQMLMIGNVEGENQKIEGKWTFGKIISFAFFIFMMFKSLY</sequence>
<keyword evidence="5" id="KW-1185">Reference proteome</keyword>
<feature type="transmembrane region" description="Helical" evidence="2">
    <location>
        <begin position="149"/>
        <end position="169"/>
    </location>
</feature>
<protein>
    <recommendedName>
        <fullName evidence="3">J domain-containing protein</fullName>
    </recommendedName>
</protein>
<feature type="domain" description="J" evidence="3">
    <location>
        <begin position="56"/>
        <end position="120"/>
    </location>
</feature>
<feature type="transmembrane region" description="Helical" evidence="2">
    <location>
        <begin position="181"/>
        <end position="208"/>
    </location>
</feature>
<organism evidence="4 5">
    <name type="scientific">Euplotes crassus</name>
    <dbReference type="NCBI Taxonomy" id="5936"/>
    <lineage>
        <taxon>Eukaryota</taxon>
        <taxon>Sar</taxon>
        <taxon>Alveolata</taxon>
        <taxon>Ciliophora</taxon>
        <taxon>Intramacronucleata</taxon>
        <taxon>Spirotrichea</taxon>
        <taxon>Hypotrichia</taxon>
        <taxon>Euplotida</taxon>
        <taxon>Euplotidae</taxon>
        <taxon>Moneuplotes</taxon>
    </lineage>
</organism>
<evidence type="ECO:0000313" key="4">
    <source>
        <dbReference type="EMBL" id="CAI2374529.1"/>
    </source>
</evidence>
<evidence type="ECO:0000259" key="3">
    <source>
        <dbReference type="PROSITE" id="PS50076"/>
    </source>
</evidence>
<keyword evidence="2" id="KW-1133">Transmembrane helix</keyword>
<dbReference type="PRINTS" id="PR00625">
    <property type="entry name" value="JDOMAIN"/>
</dbReference>
<keyword evidence="2" id="KW-0472">Membrane</keyword>
<dbReference type="InterPro" id="IPR051948">
    <property type="entry name" value="Hsp70_co-chaperone_J-domain"/>
</dbReference>
<gene>
    <name evidence="4" type="ORF">ECRASSUSDP1_LOCUS15883</name>
</gene>
<reference evidence="4" key="1">
    <citation type="submission" date="2023-07" db="EMBL/GenBank/DDBJ databases">
        <authorList>
            <consortium name="AG Swart"/>
            <person name="Singh M."/>
            <person name="Singh A."/>
            <person name="Seah K."/>
            <person name="Emmerich C."/>
        </authorList>
    </citation>
    <scope>NUCLEOTIDE SEQUENCE</scope>
    <source>
        <strain evidence="4">DP1</strain>
    </source>
</reference>
<comment type="caution">
    <text evidence="4">The sequence shown here is derived from an EMBL/GenBank/DDBJ whole genome shotgun (WGS) entry which is preliminary data.</text>
</comment>
<evidence type="ECO:0000256" key="1">
    <source>
        <dbReference type="ARBA" id="ARBA00023186"/>
    </source>
</evidence>
<dbReference type="Gene3D" id="1.10.287.110">
    <property type="entry name" value="DnaJ domain"/>
    <property type="match status" value="1"/>
</dbReference>
<keyword evidence="1" id="KW-0143">Chaperone</keyword>
<dbReference type="PANTHER" id="PTHR44360">
    <property type="entry name" value="DNAJ HOMOLOG SUBFAMILY B MEMBER 9"/>
    <property type="match status" value="1"/>
</dbReference>
<dbReference type="SUPFAM" id="SSF46565">
    <property type="entry name" value="Chaperone J-domain"/>
    <property type="match status" value="1"/>
</dbReference>
<evidence type="ECO:0000313" key="5">
    <source>
        <dbReference type="Proteomes" id="UP001295684"/>
    </source>
</evidence>
<dbReference type="Pfam" id="PF00226">
    <property type="entry name" value="DnaJ"/>
    <property type="match status" value="1"/>
</dbReference>
<dbReference type="PANTHER" id="PTHR44360:SF1">
    <property type="entry name" value="DNAJ HOMOLOG SUBFAMILY B MEMBER 9"/>
    <property type="match status" value="1"/>
</dbReference>
<dbReference type="CDD" id="cd06257">
    <property type="entry name" value="DnaJ"/>
    <property type="match status" value="1"/>
</dbReference>
<accession>A0AAD1XKY2</accession>
<dbReference type="InterPro" id="IPR036869">
    <property type="entry name" value="J_dom_sf"/>
</dbReference>
<dbReference type="PROSITE" id="PS50076">
    <property type="entry name" value="DNAJ_2"/>
    <property type="match status" value="1"/>
</dbReference>
<dbReference type="GO" id="GO:0036503">
    <property type="term" value="P:ERAD pathway"/>
    <property type="evidence" value="ECO:0007669"/>
    <property type="project" value="TreeGrafter"/>
</dbReference>
<proteinExistence type="predicted"/>
<keyword evidence="2" id="KW-0812">Transmembrane</keyword>
<dbReference type="GO" id="GO:0051087">
    <property type="term" value="F:protein-folding chaperone binding"/>
    <property type="evidence" value="ECO:0007669"/>
    <property type="project" value="TreeGrafter"/>
</dbReference>
<dbReference type="InterPro" id="IPR001623">
    <property type="entry name" value="DnaJ_domain"/>
</dbReference>
<name>A0AAD1XKY2_EUPCR</name>
<dbReference type="Proteomes" id="UP001295684">
    <property type="component" value="Unassembled WGS sequence"/>
</dbReference>
<feature type="transmembrane region" description="Helical" evidence="2">
    <location>
        <begin position="32"/>
        <end position="51"/>
    </location>
</feature>
<dbReference type="EMBL" id="CAMPGE010015940">
    <property type="protein sequence ID" value="CAI2374529.1"/>
    <property type="molecule type" value="Genomic_DNA"/>
</dbReference>
<dbReference type="SMART" id="SM00271">
    <property type="entry name" value="DnaJ"/>
    <property type="match status" value="1"/>
</dbReference>
<feature type="transmembrane region" description="Helical" evidence="2">
    <location>
        <begin position="228"/>
        <end position="248"/>
    </location>
</feature>
<dbReference type="GO" id="GO:0005783">
    <property type="term" value="C:endoplasmic reticulum"/>
    <property type="evidence" value="ECO:0007669"/>
    <property type="project" value="TreeGrafter"/>
</dbReference>
<evidence type="ECO:0000256" key="2">
    <source>
        <dbReference type="SAM" id="Phobius"/>
    </source>
</evidence>
<dbReference type="AlphaFoldDB" id="A0AAD1XKY2"/>
<dbReference type="GO" id="GO:0051787">
    <property type="term" value="F:misfolded protein binding"/>
    <property type="evidence" value="ECO:0007669"/>
    <property type="project" value="TreeGrafter"/>
</dbReference>